<keyword evidence="2" id="KW-1185">Reference proteome</keyword>
<dbReference type="Proteomes" id="UP000664859">
    <property type="component" value="Unassembled WGS sequence"/>
</dbReference>
<gene>
    <name evidence="1" type="ORF">JKP88DRAFT_255716</name>
</gene>
<evidence type="ECO:0000313" key="2">
    <source>
        <dbReference type="Proteomes" id="UP000664859"/>
    </source>
</evidence>
<evidence type="ECO:0000313" key="1">
    <source>
        <dbReference type="EMBL" id="KAG5183665.1"/>
    </source>
</evidence>
<accession>A0A835Z261</accession>
<protein>
    <submittedName>
        <fullName evidence="1">Uncharacterized protein</fullName>
    </submittedName>
</protein>
<comment type="caution">
    <text evidence="1">The sequence shown here is derived from an EMBL/GenBank/DDBJ whole genome shotgun (WGS) entry which is preliminary data.</text>
</comment>
<proteinExistence type="predicted"/>
<reference evidence="1" key="1">
    <citation type="submission" date="2021-02" db="EMBL/GenBank/DDBJ databases">
        <title>First Annotated Genome of the Yellow-green Alga Tribonema minus.</title>
        <authorList>
            <person name="Mahan K.M."/>
        </authorList>
    </citation>
    <scope>NUCLEOTIDE SEQUENCE</scope>
    <source>
        <strain evidence="1">UTEX B ZZ1240</strain>
    </source>
</reference>
<organism evidence="1 2">
    <name type="scientific">Tribonema minus</name>
    <dbReference type="NCBI Taxonomy" id="303371"/>
    <lineage>
        <taxon>Eukaryota</taxon>
        <taxon>Sar</taxon>
        <taxon>Stramenopiles</taxon>
        <taxon>Ochrophyta</taxon>
        <taxon>PX clade</taxon>
        <taxon>Xanthophyceae</taxon>
        <taxon>Tribonematales</taxon>
        <taxon>Tribonemataceae</taxon>
        <taxon>Tribonema</taxon>
    </lineage>
</organism>
<dbReference type="AlphaFoldDB" id="A0A835Z261"/>
<dbReference type="EMBL" id="JAFCMP010000192">
    <property type="protein sequence ID" value="KAG5183665.1"/>
    <property type="molecule type" value="Genomic_DNA"/>
</dbReference>
<sequence length="726" mass="76873">MALADVVGVNKEARKSKHVYGSAKALLTTLVPDDVDANLSKAKADAGRLKSLKVPPRKVGETFALLESVIESEYSEQLSNAAYDNDEIEAQLYNRTDVQEGSGRPTVLGVALTLMAVMATAYTVRNVVNHRLHQPMADYVETKDNGTDIVLAAQSSASPFGIQAAPILPSVPVHSTATSAPSAAGKSTANVVEQHITAATRQSLTPLQLQQVVDDIRSMGDSVPPALLKFSAKAVEAAVKYDRDMSHLADIRDGASSGLADITAIKDIVGVCKEGAPSAMQELASAALATCNANMLNAMGDGAAMTDTVLAEIVTSADGVPELAPVMRHALTAISDHELQNAYMGTLGGVMARRQDMQLPLTPTQKAASCIAKVAEGEGDDISNLKSAAALNGSMQSLQEAGVVAARRVAHKAVLDMNAGHLQHSYEQMPDGARSAESDAIVNGASELIDAVQNASNGPQELTRASDMVDSVITQYEGADFDTPLKTAGTEVVRRMVSGALENGLTSAVLREIEQLPARVKGAETGKLVSDLREDVAFSNAFEAVKSAASMVNVGAVTRHGLDDSGREIEIFAQPLQQLTAIQSQANSEHVKGLVQKEQKHLMDLAIENVARQGEHIGNAALAELAESSSDGRIMSVMVQRVDRCAAKATKAGLFETPDGVKLHKALAVISQAAAFFNSFMKLREVVVGGALQQSIKKQIRSLSAERWSRQSCWGVQESPQLWMML</sequence>
<name>A0A835Z261_9STRA</name>